<feature type="domain" description="HTH-like" evidence="1">
    <location>
        <begin position="25"/>
        <end position="80"/>
    </location>
</feature>
<gene>
    <name evidence="2" type="ORF">GHYDROH2_00780</name>
</gene>
<keyword evidence="3" id="KW-1185">Reference proteome</keyword>
<reference evidence="2" key="1">
    <citation type="submission" date="2022-12" db="EMBL/GenBank/DDBJ databases">
        <title>Reference genome sequencing for broad-spectrum identification of bacterial and archaeal isolates by mass spectrometry.</title>
        <authorList>
            <person name="Sekiguchi Y."/>
            <person name="Tourlousse D.M."/>
        </authorList>
    </citation>
    <scope>NUCLEOTIDE SEQUENCE</scope>
    <source>
        <strain evidence="2">H2</strain>
    </source>
</reference>
<dbReference type="InterPro" id="IPR050900">
    <property type="entry name" value="Transposase_IS3/IS150/IS904"/>
</dbReference>
<evidence type="ECO:0000313" key="2">
    <source>
        <dbReference type="EMBL" id="GLI36577.1"/>
    </source>
</evidence>
<dbReference type="Pfam" id="PF13276">
    <property type="entry name" value="HTH_21"/>
    <property type="match status" value="1"/>
</dbReference>
<evidence type="ECO:0000313" key="3">
    <source>
        <dbReference type="Proteomes" id="UP001144352"/>
    </source>
</evidence>
<protein>
    <recommendedName>
        <fullName evidence="1">HTH-like domain-containing protein</fullName>
    </recommendedName>
</protein>
<dbReference type="PANTHER" id="PTHR46889">
    <property type="entry name" value="TRANSPOSASE INSF FOR INSERTION SEQUENCE IS3B-RELATED"/>
    <property type="match status" value="1"/>
</dbReference>
<sequence>MCHMIRIHRSGYYAWLKQHKSARQKDDERLLGLIEQFWLESGCVYGYRKIHKDLREVGETCGKNRVARLMKQEGLKAQSRLQQATL</sequence>
<accession>A0A9W6FXD6</accession>
<dbReference type="InterPro" id="IPR025948">
    <property type="entry name" value="HTH-like_dom"/>
</dbReference>
<dbReference type="PANTHER" id="PTHR46889:SF4">
    <property type="entry name" value="TRANSPOSASE INSO FOR INSERTION SEQUENCE ELEMENT IS911B-RELATED"/>
    <property type="match status" value="1"/>
</dbReference>
<dbReference type="AlphaFoldDB" id="A0A9W6FXD6"/>
<dbReference type="Proteomes" id="UP001144352">
    <property type="component" value="Unassembled WGS sequence"/>
</dbReference>
<proteinExistence type="predicted"/>
<dbReference type="EMBL" id="BSDS01000001">
    <property type="protein sequence ID" value="GLI36577.1"/>
    <property type="molecule type" value="Genomic_DNA"/>
</dbReference>
<name>A0A9W6FXD6_9BACT</name>
<evidence type="ECO:0000259" key="1">
    <source>
        <dbReference type="Pfam" id="PF13276"/>
    </source>
</evidence>
<organism evidence="2 3">
    <name type="scientific">Geobacter hydrogenophilus</name>
    <dbReference type="NCBI Taxonomy" id="40983"/>
    <lineage>
        <taxon>Bacteria</taxon>
        <taxon>Pseudomonadati</taxon>
        <taxon>Thermodesulfobacteriota</taxon>
        <taxon>Desulfuromonadia</taxon>
        <taxon>Geobacterales</taxon>
        <taxon>Geobacteraceae</taxon>
        <taxon>Geobacter</taxon>
    </lineage>
</organism>
<comment type="caution">
    <text evidence="2">The sequence shown here is derived from an EMBL/GenBank/DDBJ whole genome shotgun (WGS) entry which is preliminary data.</text>
</comment>